<organism evidence="1 2">
    <name type="scientific">Cirrhinus molitorella</name>
    <name type="common">mud carp</name>
    <dbReference type="NCBI Taxonomy" id="172907"/>
    <lineage>
        <taxon>Eukaryota</taxon>
        <taxon>Metazoa</taxon>
        <taxon>Chordata</taxon>
        <taxon>Craniata</taxon>
        <taxon>Vertebrata</taxon>
        <taxon>Euteleostomi</taxon>
        <taxon>Actinopterygii</taxon>
        <taxon>Neopterygii</taxon>
        <taxon>Teleostei</taxon>
        <taxon>Ostariophysi</taxon>
        <taxon>Cypriniformes</taxon>
        <taxon>Cyprinidae</taxon>
        <taxon>Labeoninae</taxon>
        <taxon>Labeonini</taxon>
        <taxon>Cirrhinus</taxon>
    </lineage>
</organism>
<sequence length="70" mass="7916">MSHTADMIESLAHPENICLNSHSDGTHSLIILSEVLTTSCRENDQYLAYESEWEMRLVENILKDSAGDIH</sequence>
<gene>
    <name evidence="1" type="ORF">Q8A67_017648</name>
</gene>
<dbReference type="AlphaFoldDB" id="A0AA88PEI4"/>
<evidence type="ECO:0000313" key="2">
    <source>
        <dbReference type="Proteomes" id="UP001187343"/>
    </source>
</evidence>
<protein>
    <submittedName>
        <fullName evidence="1">Uncharacterized protein</fullName>
    </submittedName>
</protein>
<keyword evidence="2" id="KW-1185">Reference proteome</keyword>
<dbReference type="Proteomes" id="UP001187343">
    <property type="component" value="Unassembled WGS sequence"/>
</dbReference>
<accession>A0AA88PEI4</accession>
<name>A0AA88PEI4_9TELE</name>
<comment type="caution">
    <text evidence="1">The sequence shown here is derived from an EMBL/GenBank/DDBJ whole genome shotgun (WGS) entry which is preliminary data.</text>
</comment>
<dbReference type="EMBL" id="JAUYZG010000017">
    <property type="protein sequence ID" value="KAK2884011.1"/>
    <property type="molecule type" value="Genomic_DNA"/>
</dbReference>
<evidence type="ECO:0000313" key="1">
    <source>
        <dbReference type="EMBL" id="KAK2884011.1"/>
    </source>
</evidence>
<proteinExistence type="predicted"/>
<reference evidence="1" key="1">
    <citation type="submission" date="2023-08" db="EMBL/GenBank/DDBJ databases">
        <title>Chromosome-level Genome Assembly of mud carp (Cirrhinus molitorella).</title>
        <authorList>
            <person name="Liu H."/>
        </authorList>
    </citation>
    <scope>NUCLEOTIDE SEQUENCE</scope>
    <source>
        <strain evidence="1">Prfri</strain>
        <tissue evidence="1">Muscle</tissue>
    </source>
</reference>